<sequence>MLKLKPSKVPENARIRHGFGRHVWKEVQDLQKEHDVKIYGNEAAWWTGRMTFQFLQFHIGHRDPLSPPIMLLLDDFSGHWVEGVDEYARPKNVVLHKAPAGLTWLSQPADAVWIKPLKDRLRGAWVGFLRDQLRE</sequence>
<gene>
    <name evidence="2" type="ORF">V7S43_012126</name>
</gene>
<dbReference type="AlphaFoldDB" id="A0ABD3F9S6"/>
<feature type="domain" description="DDE-1" evidence="1">
    <location>
        <begin position="28"/>
        <end position="127"/>
    </location>
</feature>
<reference evidence="2 3" key="1">
    <citation type="submission" date="2024-09" db="EMBL/GenBank/DDBJ databases">
        <title>Genome sequencing and assembly of Phytophthora oleae, isolate VK10A, causative agent of rot of olive drupes.</title>
        <authorList>
            <person name="Conti Taguali S."/>
            <person name="Riolo M."/>
            <person name="La Spada F."/>
            <person name="Cacciola S.O."/>
            <person name="Dionisio G."/>
        </authorList>
    </citation>
    <scope>NUCLEOTIDE SEQUENCE [LARGE SCALE GENOMIC DNA]</scope>
    <source>
        <strain evidence="2 3">VK10A</strain>
    </source>
</reference>
<protein>
    <recommendedName>
        <fullName evidence="1">DDE-1 domain-containing protein</fullName>
    </recommendedName>
</protein>
<dbReference type="Pfam" id="PF03184">
    <property type="entry name" value="DDE_1"/>
    <property type="match status" value="1"/>
</dbReference>
<comment type="caution">
    <text evidence="2">The sequence shown here is derived from an EMBL/GenBank/DDBJ whole genome shotgun (WGS) entry which is preliminary data.</text>
</comment>
<dbReference type="InterPro" id="IPR004875">
    <property type="entry name" value="DDE_SF_endonuclease_dom"/>
</dbReference>
<name>A0ABD3F9S6_9STRA</name>
<evidence type="ECO:0000313" key="2">
    <source>
        <dbReference type="EMBL" id="KAL3662722.1"/>
    </source>
</evidence>
<accession>A0ABD3F9S6</accession>
<proteinExistence type="predicted"/>
<evidence type="ECO:0000259" key="1">
    <source>
        <dbReference type="Pfam" id="PF03184"/>
    </source>
</evidence>
<keyword evidence="3" id="KW-1185">Reference proteome</keyword>
<evidence type="ECO:0000313" key="3">
    <source>
        <dbReference type="Proteomes" id="UP001632037"/>
    </source>
</evidence>
<dbReference type="Proteomes" id="UP001632037">
    <property type="component" value="Unassembled WGS sequence"/>
</dbReference>
<organism evidence="2 3">
    <name type="scientific">Phytophthora oleae</name>
    <dbReference type="NCBI Taxonomy" id="2107226"/>
    <lineage>
        <taxon>Eukaryota</taxon>
        <taxon>Sar</taxon>
        <taxon>Stramenopiles</taxon>
        <taxon>Oomycota</taxon>
        <taxon>Peronosporomycetes</taxon>
        <taxon>Peronosporales</taxon>
        <taxon>Peronosporaceae</taxon>
        <taxon>Phytophthora</taxon>
    </lineage>
</organism>
<dbReference type="EMBL" id="JBIMZQ010000030">
    <property type="protein sequence ID" value="KAL3662722.1"/>
    <property type="molecule type" value="Genomic_DNA"/>
</dbReference>